<dbReference type="InterPro" id="IPR042098">
    <property type="entry name" value="TauD-like_sf"/>
</dbReference>
<dbReference type="PATRIC" id="fig|1088721.3.peg.3426"/>
<evidence type="ECO:0000256" key="4">
    <source>
        <dbReference type="ARBA" id="ARBA00023002"/>
    </source>
</evidence>
<dbReference type="KEGG" id="npn:JI59_21640"/>
<gene>
    <name evidence="7" type="ORF">NSU_3472</name>
</gene>
<evidence type="ECO:0000259" key="6">
    <source>
        <dbReference type="Pfam" id="PF02668"/>
    </source>
</evidence>
<dbReference type="SUPFAM" id="SSF51197">
    <property type="entry name" value="Clavaminate synthase-like"/>
    <property type="match status" value="1"/>
</dbReference>
<evidence type="ECO:0000313" key="8">
    <source>
        <dbReference type="Proteomes" id="UP000004030"/>
    </source>
</evidence>
<evidence type="ECO:0000256" key="5">
    <source>
        <dbReference type="ARBA" id="ARBA00023004"/>
    </source>
</evidence>
<dbReference type="GO" id="GO:0006790">
    <property type="term" value="P:sulfur compound metabolic process"/>
    <property type="evidence" value="ECO:0007669"/>
    <property type="project" value="TreeGrafter"/>
</dbReference>
<dbReference type="PANTHER" id="PTHR30468:SF1">
    <property type="entry name" value="ALPHA-KETOGLUTARATE-DEPENDENT SULFONATE DIOXYGENASE"/>
    <property type="match status" value="1"/>
</dbReference>
<evidence type="ECO:0000256" key="3">
    <source>
        <dbReference type="ARBA" id="ARBA00022964"/>
    </source>
</evidence>
<comment type="caution">
    <text evidence="7">The sequence shown here is derived from an EMBL/GenBank/DDBJ whole genome shotgun (WGS) entry which is preliminary data.</text>
</comment>
<evidence type="ECO:0000256" key="1">
    <source>
        <dbReference type="ARBA" id="ARBA00005896"/>
    </source>
</evidence>
<accession>G6EGP2</accession>
<keyword evidence="8" id="KW-1185">Reference proteome</keyword>
<keyword evidence="5" id="KW-0408">Iron</keyword>
<dbReference type="eggNOG" id="COG2175">
    <property type="taxonomic scope" value="Bacteria"/>
</dbReference>
<dbReference type="Pfam" id="PF02668">
    <property type="entry name" value="TauD"/>
    <property type="match status" value="1"/>
</dbReference>
<proteinExistence type="inferred from homology"/>
<dbReference type="GO" id="GO:0005737">
    <property type="term" value="C:cytoplasm"/>
    <property type="evidence" value="ECO:0007669"/>
    <property type="project" value="TreeGrafter"/>
</dbReference>
<reference evidence="7 8" key="1">
    <citation type="journal article" date="2012" name="J. Bacteriol.">
        <title>Genome sequence of benzo(a)pyrene-degrading bacterium Novosphingobium pentaromativorans US6-1.</title>
        <authorList>
            <person name="Luo Y.R."/>
            <person name="Kang S.G."/>
            <person name="Kim S.J."/>
            <person name="Kim M.R."/>
            <person name="Li N."/>
            <person name="Lee J.H."/>
            <person name="Kwon K.K."/>
        </authorList>
    </citation>
    <scope>NUCLEOTIDE SEQUENCE [LARGE SCALE GENOMIC DNA]</scope>
    <source>
        <strain evidence="7 8">US6-1</strain>
    </source>
</reference>
<protein>
    <recommendedName>
        <fullName evidence="6">TauD/TfdA-like domain-containing protein</fullName>
    </recommendedName>
</protein>
<dbReference type="AlphaFoldDB" id="G6EGP2"/>
<keyword evidence="2" id="KW-0479">Metal-binding</keyword>
<dbReference type="GO" id="GO:0046872">
    <property type="term" value="F:metal ion binding"/>
    <property type="evidence" value="ECO:0007669"/>
    <property type="project" value="UniProtKB-KW"/>
</dbReference>
<dbReference type="Gene3D" id="3.60.130.10">
    <property type="entry name" value="Clavaminate synthase-like"/>
    <property type="match status" value="1"/>
</dbReference>
<comment type="similarity">
    <text evidence="1">Belongs to the TfdA dioxygenase family.</text>
</comment>
<dbReference type="GO" id="GO:0000908">
    <property type="term" value="F:taurine dioxygenase activity"/>
    <property type="evidence" value="ECO:0007669"/>
    <property type="project" value="TreeGrafter"/>
</dbReference>
<sequence length="324" mass="36886">MIAFERLSDELSYGAVIRGITLDDIASEENREQLRKLWFEYGLLLFRDTDVTDELHVELSRVFGRLEGHFLKDRIVDGHPELVAFGSDPVKEQTIDVGGRVLIGYIPWHTDFRWMAHPNHGGILRVHKLPKKGGATGFTCMIDAYNRLDDNLKKRIEGLEAVCKMIPDERMIRFFKREKLTVLNEGTSMEALQARPATDFPAVAHPLVRVQPETGRKMLYFTPHNAVSILGLEPDESDALIEELSWVITDPAYAYYHDWKVDDLVLWDNLRMLHTASGVEPGEEREVRRTTIAAPEPTGRTLEEGGWKWEDNRFDSQTAAGASA</sequence>
<name>G6EGP2_9SPHN</name>
<dbReference type="InterPro" id="IPR003819">
    <property type="entry name" value="TauD/TfdA-like"/>
</dbReference>
<dbReference type="PANTHER" id="PTHR30468">
    <property type="entry name" value="ALPHA-KETOGLUTARATE-DEPENDENT SULFONATE DIOXYGENASE"/>
    <property type="match status" value="1"/>
</dbReference>
<evidence type="ECO:0000313" key="7">
    <source>
        <dbReference type="EMBL" id="EHJ59589.1"/>
    </source>
</evidence>
<dbReference type="OrthoDB" id="7209371at2"/>
<dbReference type="Proteomes" id="UP000004030">
    <property type="component" value="Unassembled WGS sequence"/>
</dbReference>
<dbReference type="EMBL" id="AGFM01000055">
    <property type="protein sequence ID" value="EHJ59589.1"/>
    <property type="molecule type" value="Genomic_DNA"/>
</dbReference>
<evidence type="ECO:0000256" key="2">
    <source>
        <dbReference type="ARBA" id="ARBA00022723"/>
    </source>
</evidence>
<keyword evidence="4" id="KW-0560">Oxidoreductase</keyword>
<dbReference type="RefSeq" id="WP_007014380.1">
    <property type="nucleotide sequence ID" value="NZ_AGFM01000055.1"/>
</dbReference>
<keyword evidence="3" id="KW-0223">Dioxygenase</keyword>
<organism evidence="7 8">
    <name type="scientific">Novosphingobium pentaromativorans US6-1</name>
    <dbReference type="NCBI Taxonomy" id="1088721"/>
    <lineage>
        <taxon>Bacteria</taxon>
        <taxon>Pseudomonadati</taxon>
        <taxon>Pseudomonadota</taxon>
        <taxon>Alphaproteobacteria</taxon>
        <taxon>Sphingomonadales</taxon>
        <taxon>Sphingomonadaceae</taxon>
        <taxon>Novosphingobium</taxon>
    </lineage>
</organism>
<dbReference type="InterPro" id="IPR051323">
    <property type="entry name" value="AtsK-like"/>
</dbReference>
<feature type="domain" description="TauD/TfdA-like" evidence="6">
    <location>
        <begin position="13"/>
        <end position="291"/>
    </location>
</feature>